<dbReference type="InterPro" id="IPR023168">
    <property type="entry name" value="GatB_Yqey_C_2"/>
</dbReference>
<dbReference type="EMBL" id="CP000301">
    <property type="protein sequence ID" value="ABD86532.1"/>
    <property type="molecule type" value="Genomic_DNA"/>
</dbReference>
<dbReference type="OrthoDB" id="9788127at2"/>
<evidence type="ECO:0000313" key="1">
    <source>
        <dbReference type="EMBL" id="ABD86532.1"/>
    </source>
</evidence>
<dbReference type="InterPro" id="IPR003789">
    <property type="entry name" value="Asn/Gln_tRNA_amidoTrase-B-like"/>
</dbReference>
<dbReference type="SUPFAM" id="SSF89095">
    <property type="entry name" value="GatB/YqeY motif"/>
    <property type="match status" value="1"/>
</dbReference>
<sequence length="152" mass="16203">MLRENINNAVKDAMRAKDERKLSTLRMVNSTIKNADIEARGQGKPPLADGELLSVLQKMIKQRQESVELYDKGGRAELADAERAEIAIISGYLPQQMSEDEVKAAIAATIADQGAAGIKDMGKVIGALKAKYAGQMDFGKASGLVKAALTAG</sequence>
<dbReference type="STRING" id="316056.RPC_0962"/>
<dbReference type="AlphaFoldDB" id="Q21AQ4"/>
<dbReference type="PANTHER" id="PTHR28055">
    <property type="entry name" value="ALTERED INHERITANCE OF MITOCHONDRIA PROTEIN 41, MITOCHONDRIAL"/>
    <property type="match status" value="1"/>
</dbReference>
<dbReference type="InterPro" id="IPR042184">
    <property type="entry name" value="YqeY/Aim41_N"/>
</dbReference>
<dbReference type="RefSeq" id="WP_011471439.1">
    <property type="nucleotide sequence ID" value="NC_007925.1"/>
</dbReference>
<dbReference type="Pfam" id="PF09424">
    <property type="entry name" value="YqeY"/>
    <property type="match status" value="1"/>
</dbReference>
<dbReference type="InterPro" id="IPR019004">
    <property type="entry name" value="YqeY/Aim41"/>
</dbReference>
<dbReference type="PANTHER" id="PTHR28055:SF1">
    <property type="entry name" value="ALTERED INHERITANCE OF MITOCHONDRIA PROTEIN 41, MITOCHONDRIAL"/>
    <property type="match status" value="1"/>
</dbReference>
<dbReference type="Gene3D" id="1.10.1510.10">
    <property type="entry name" value="Uncharacterised protein YqeY/AIM41 PF09424, N-terminal domain"/>
    <property type="match status" value="1"/>
</dbReference>
<protein>
    <submittedName>
        <fullName evidence="1">GatB/Yqey</fullName>
    </submittedName>
</protein>
<dbReference type="GO" id="GO:0016884">
    <property type="term" value="F:carbon-nitrogen ligase activity, with glutamine as amido-N-donor"/>
    <property type="evidence" value="ECO:0007669"/>
    <property type="project" value="InterPro"/>
</dbReference>
<name>Q21AQ4_RHOPB</name>
<gene>
    <name evidence="1" type="ordered locus">RPC_0962</name>
</gene>
<reference evidence="1" key="1">
    <citation type="submission" date="2006-03" db="EMBL/GenBank/DDBJ databases">
        <title>Complete sequence of Rhodopseudomonas palustris BisB18.</title>
        <authorList>
            <consortium name="US DOE Joint Genome Institute"/>
            <person name="Copeland A."/>
            <person name="Lucas S."/>
            <person name="Lapidus A."/>
            <person name="Barry K."/>
            <person name="Detter J.C."/>
            <person name="Glavina del Rio T."/>
            <person name="Hammon N."/>
            <person name="Israni S."/>
            <person name="Dalin E."/>
            <person name="Tice H."/>
            <person name="Pitluck S."/>
            <person name="Chain P."/>
            <person name="Malfatti S."/>
            <person name="Shin M."/>
            <person name="Vergez L."/>
            <person name="Schmutz J."/>
            <person name="Larimer F."/>
            <person name="Land M."/>
            <person name="Hauser L."/>
            <person name="Pelletier D.A."/>
            <person name="Kyrpides N."/>
            <person name="Anderson I."/>
            <person name="Oda Y."/>
            <person name="Harwood C.S."/>
            <person name="Richardson P."/>
        </authorList>
    </citation>
    <scope>NUCLEOTIDE SEQUENCE [LARGE SCALE GENOMIC DNA]</scope>
    <source>
        <strain evidence="1">BisB18</strain>
    </source>
</reference>
<dbReference type="eggNOG" id="COG1610">
    <property type="taxonomic scope" value="Bacteria"/>
</dbReference>
<dbReference type="Gene3D" id="1.10.10.410">
    <property type="match status" value="1"/>
</dbReference>
<dbReference type="KEGG" id="rpc:RPC_0962"/>
<proteinExistence type="predicted"/>
<accession>Q21AQ4</accession>
<organism evidence="1">
    <name type="scientific">Rhodopseudomonas palustris (strain BisB18)</name>
    <dbReference type="NCBI Taxonomy" id="316056"/>
    <lineage>
        <taxon>Bacteria</taxon>
        <taxon>Pseudomonadati</taxon>
        <taxon>Pseudomonadota</taxon>
        <taxon>Alphaproteobacteria</taxon>
        <taxon>Hyphomicrobiales</taxon>
        <taxon>Nitrobacteraceae</taxon>
        <taxon>Rhodopseudomonas</taxon>
    </lineage>
</organism>
<dbReference type="HOGENOM" id="CLU_079430_2_2_5"/>